<organism evidence="2">
    <name type="scientific">Tanacetum cinerariifolium</name>
    <name type="common">Dalmatian daisy</name>
    <name type="synonym">Chrysanthemum cinerariifolium</name>
    <dbReference type="NCBI Taxonomy" id="118510"/>
    <lineage>
        <taxon>Eukaryota</taxon>
        <taxon>Viridiplantae</taxon>
        <taxon>Streptophyta</taxon>
        <taxon>Embryophyta</taxon>
        <taxon>Tracheophyta</taxon>
        <taxon>Spermatophyta</taxon>
        <taxon>Magnoliopsida</taxon>
        <taxon>eudicotyledons</taxon>
        <taxon>Gunneridae</taxon>
        <taxon>Pentapetalae</taxon>
        <taxon>asterids</taxon>
        <taxon>campanulids</taxon>
        <taxon>Asterales</taxon>
        <taxon>Asteraceae</taxon>
        <taxon>Asteroideae</taxon>
        <taxon>Anthemideae</taxon>
        <taxon>Anthemidinae</taxon>
        <taxon>Tanacetum</taxon>
    </lineage>
</organism>
<feature type="region of interest" description="Disordered" evidence="1">
    <location>
        <begin position="23"/>
        <end position="58"/>
    </location>
</feature>
<dbReference type="EMBL" id="BKCJ010595795">
    <property type="protein sequence ID" value="GFB29708.1"/>
    <property type="molecule type" value="Genomic_DNA"/>
</dbReference>
<comment type="caution">
    <text evidence="2">The sequence shown here is derived from an EMBL/GenBank/DDBJ whole genome shotgun (WGS) entry which is preliminary data.</text>
</comment>
<name>A0A699L9V9_TANCI</name>
<protein>
    <submittedName>
        <fullName evidence="2">Uncharacterized protein</fullName>
    </submittedName>
</protein>
<sequence length="160" mass="17207">MVNITIQQELSSISIMSSPIIDLTSRPESPKEHQQLKATTTNTTTTTTATLPPPQAPQQSMTEAVMVKLQSSGSGITFLLAVAFFCRQWEVPSGSENFLTSSGNALKDAINHLVVLESLQSCKSSKLDHFPFVKNSPLKACSRSLQGLDPSSEDSPSLLA</sequence>
<dbReference type="AlphaFoldDB" id="A0A699L9V9"/>
<gene>
    <name evidence="2" type="ORF">Tci_701679</name>
</gene>
<evidence type="ECO:0000256" key="1">
    <source>
        <dbReference type="SAM" id="MobiDB-lite"/>
    </source>
</evidence>
<evidence type="ECO:0000313" key="2">
    <source>
        <dbReference type="EMBL" id="GFB29708.1"/>
    </source>
</evidence>
<accession>A0A699L9V9</accession>
<proteinExistence type="predicted"/>
<feature type="compositionally biased region" description="Low complexity" evidence="1">
    <location>
        <begin position="38"/>
        <end position="50"/>
    </location>
</feature>
<reference evidence="2" key="1">
    <citation type="journal article" date="2019" name="Sci. Rep.">
        <title>Draft genome of Tanacetum cinerariifolium, the natural source of mosquito coil.</title>
        <authorList>
            <person name="Yamashiro T."/>
            <person name="Shiraishi A."/>
            <person name="Satake H."/>
            <person name="Nakayama K."/>
        </authorList>
    </citation>
    <scope>NUCLEOTIDE SEQUENCE</scope>
</reference>